<proteinExistence type="predicted"/>
<evidence type="ECO:0000313" key="2">
    <source>
        <dbReference type="Proteomes" id="UP000178432"/>
    </source>
</evidence>
<sequence>MDKKYFNNIYYDVLAFYFWEPQHLGKKKNPDNKLNNSDKVMDHLSKMEVSLNHILSIFFSLAPKSFFNYFFQQAFNKYQNDSFIEDSDFVGEIGEAMQPDFFFVGSKQIIAVEMKINAISNLEQLMKYLLLNVIYQEKKKTSLPYKILFLGPGKFEDLWEESCKNTIELKKAFKNYKFPAETKKGEIKLNKYISRINLLLNKCEISHMNYNDFSQILKKEQKTSNEVYAKLLAGMINELKNRGLI</sequence>
<protein>
    <submittedName>
        <fullName evidence="1">Uncharacterized protein</fullName>
    </submittedName>
</protein>
<name>A0A1G1Y864_9BACT</name>
<accession>A0A1G1Y864</accession>
<reference evidence="1 2" key="1">
    <citation type="journal article" date="2016" name="Nat. Commun.">
        <title>Thousands of microbial genomes shed light on interconnected biogeochemical processes in an aquifer system.</title>
        <authorList>
            <person name="Anantharaman K."/>
            <person name="Brown C.T."/>
            <person name="Hug L.A."/>
            <person name="Sharon I."/>
            <person name="Castelle C.J."/>
            <person name="Probst A.J."/>
            <person name="Thomas B.C."/>
            <person name="Singh A."/>
            <person name="Wilkins M.J."/>
            <person name="Karaoz U."/>
            <person name="Brodie E.L."/>
            <person name="Williams K.H."/>
            <person name="Hubbard S.S."/>
            <person name="Banfield J.F."/>
        </authorList>
    </citation>
    <scope>NUCLEOTIDE SEQUENCE [LARGE SCALE GENOMIC DNA]</scope>
</reference>
<organism evidence="1 2">
    <name type="scientific">Candidatus Buchananbacteria bacterium RIFCSPHIGHO2_01_FULL_46_12</name>
    <dbReference type="NCBI Taxonomy" id="1797536"/>
    <lineage>
        <taxon>Bacteria</taxon>
        <taxon>Candidatus Buchananiibacteriota</taxon>
    </lineage>
</organism>
<dbReference type="EMBL" id="MHIF01000012">
    <property type="protein sequence ID" value="OGY48431.1"/>
    <property type="molecule type" value="Genomic_DNA"/>
</dbReference>
<dbReference type="Proteomes" id="UP000178432">
    <property type="component" value="Unassembled WGS sequence"/>
</dbReference>
<dbReference type="AlphaFoldDB" id="A0A1G1Y864"/>
<comment type="caution">
    <text evidence="1">The sequence shown here is derived from an EMBL/GenBank/DDBJ whole genome shotgun (WGS) entry which is preliminary data.</text>
</comment>
<evidence type="ECO:0000313" key="1">
    <source>
        <dbReference type="EMBL" id="OGY48431.1"/>
    </source>
</evidence>
<gene>
    <name evidence="1" type="ORF">A2663_02005</name>
</gene>